<evidence type="ECO:0000313" key="2">
    <source>
        <dbReference type="EMBL" id="KAK4189446.1"/>
    </source>
</evidence>
<keyword evidence="3" id="KW-1185">Reference proteome</keyword>
<proteinExistence type="predicted"/>
<dbReference type="Proteomes" id="UP001302126">
    <property type="component" value="Unassembled WGS sequence"/>
</dbReference>
<keyword evidence="1" id="KW-0812">Transmembrane</keyword>
<feature type="transmembrane region" description="Helical" evidence="1">
    <location>
        <begin position="355"/>
        <end position="376"/>
    </location>
</feature>
<feature type="transmembrane region" description="Helical" evidence="1">
    <location>
        <begin position="139"/>
        <end position="160"/>
    </location>
</feature>
<feature type="transmembrane region" description="Helical" evidence="1">
    <location>
        <begin position="180"/>
        <end position="200"/>
    </location>
</feature>
<evidence type="ECO:0000313" key="3">
    <source>
        <dbReference type="Proteomes" id="UP001302126"/>
    </source>
</evidence>
<evidence type="ECO:0000256" key="1">
    <source>
        <dbReference type="SAM" id="Phobius"/>
    </source>
</evidence>
<gene>
    <name evidence="2" type="ORF">QBC35DRAFT_141341</name>
</gene>
<feature type="transmembrane region" description="Helical" evidence="1">
    <location>
        <begin position="388"/>
        <end position="411"/>
    </location>
</feature>
<keyword evidence="1" id="KW-1133">Transmembrane helix</keyword>
<sequence length="428" mass="47100">MPALHPPASTASVSTAIAITGLFLLGTTGTSLNSIHNRLFDLLTITAADLVNPYIPGGPSPYFRDFTGIKPIDITLGALNGFFCGLLDGDRTWDVDLSYWHTMSMLGTGFALLGVEGLRRGNQGLSVARTNLLGALFQLASYSVACPLYLLLHIFTSPTVSHLPGNLSWAEVVSVNERDVTFLPLFTVLSFFIPTVLMSLPSPSVLSGKVHYTWAALWQLFPFWHYILQQSSSIFNTPSPKQTRTPNRSSIPDKNQKVSHALKRHYQLILTISTITNLTVLLITLTSPSLLPLKSPNWLFSMVQESTFSKVFIPAPLWNPPSIDSTTLALVKVNQSKVPADWLPVLVKHFLQYDIYAPSLAVFVWAGYALASASVQPVAMSPLISKRLVLAKTCSWFLVGGPIAAATFLMWERDEVVLKSLERWEKAQ</sequence>
<dbReference type="EMBL" id="MU864375">
    <property type="protein sequence ID" value="KAK4189446.1"/>
    <property type="molecule type" value="Genomic_DNA"/>
</dbReference>
<reference evidence="2" key="2">
    <citation type="submission" date="2023-05" db="EMBL/GenBank/DDBJ databases">
        <authorList>
            <consortium name="Lawrence Berkeley National Laboratory"/>
            <person name="Steindorff A."/>
            <person name="Hensen N."/>
            <person name="Bonometti L."/>
            <person name="Westerberg I."/>
            <person name="Brannstrom I.O."/>
            <person name="Guillou S."/>
            <person name="Cros-Aarteil S."/>
            <person name="Calhoun S."/>
            <person name="Haridas S."/>
            <person name="Kuo A."/>
            <person name="Mondo S."/>
            <person name="Pangilinan J."/>
            <person name="Riley R."/>
            <person name="Labutti K."/>
            <person name="Andreopoulos B."/>
            <person name="Lipzen A."/>
            <person name="Chen C."/>
            <person name="Yanf M."/>
            <person name="Daum C."/>
            <person name="Ng V."/>
            <person name="Clum A."/>
            <person name="Ohm R."/>
            <person name="Martin F."/>
            <person name="Silar P."/>
            <person name="Natvig D."/>
            <person name="Lalanne C."/>
            <person name="Gautier V."/>
            <person name="Ament-Velasquez S.L."/>
            <person name="Kruys A."/>
            <person name="Hutchinson M.I."/>
            <person name="Powell A.J."/>
            <person name="Barry K."/>
            <person name="Miller A.N."/>
            <person name="Grigoriev I.V."/>
            <person name="Debuchy R."/>
            <person name="Gladieux P."/>
            <person name="Thoren M.H."/>
            <person name="Johannesson H."/>
        </authorList>
    </citation>
    <scope>NUCLEOTIDE SEQUENCE</scope>
    <source>
        <strain evidence="2">PSN309</strain>
    </source>
</reference>
<dbReference type="AlphaFoldDB" id="A0AAN6WWV4"/>
<comment type="caution">
    <text evidence="2">The sequence shown here is derived from an EMBL/GenBank/DDBJ whole genome shotgun (WGS) entry which is preliminary data.</text>
</comment>
<organism evidence="2 3">
    <name type="scientific">Podospora australis</name>
    <dbReference type="NCBI Taxonomy" id="1536484"/>
    <lineage>
        <taxon>Eukaryota</taxon>
        <taxon>Fungi</taxon>
        <taxon>Dikarya</taxon>
        <taxon>Ascomycota</taxon>
        <taxon>Pezizomycotina</taxon>
        <taxon>Sordariomycetes</taxon>
        <taxon>Sordariomycetidae</taxon>
        <taxon>Sordariales</taxon>
        <taxon>Podosporaceae</taxon>
        <taxon>Podospora</taxon>
    </lineage>
</organism>
<name>A0AAN6WWV4_9PEZI</name>
<keyword evidence="1" id="KW-0472">Membrane</keyword>
<feature type="transmembrane region" description="Helical" evidence="1">
    <location>
        <begin position="268"/>
        <end position="291"/>
    </location>
</feature>
<feature type="transmembrane region" description="Helical" evidence="1">
    <location>
        <begin position="99"/>
        <end position="118"/>
    </location>
</feature>
<feature type="transmembrane region" description="Helical" evidence="1">
    <location>
        <begin position="12"/>
        <end position="32"/>
    </location>
</feature>
<protein>
    <submittedName>
        <fullName evidence="2">Uncharacterized protein</fullName>
    </submittedName>
</protein>
<reference evidence="2" key="1">
    <citation type="journal article" date="2023" name="Mol. Phylogenet. Evol.">
        <title>Genome-scale phylogeny and comparative genomics of the fungal order Sordariales.</title>
        <authorList>
            <person name="Hensen N."/>
            <person name="Bonometti L."/>
            <person name="Westerberg I."/>
            <person name="Brannstrom I.O."/>
            <person name="Guillou S."/>
            <person name="Cros-Aarteil S."/>
            <person name="Calhoun S."/>
            <person name="Haridas S."/>
            <person name="Kuo A."/>
            <person name="Mondo S."/>
            <person name="Pangilinan J."/>
            <person name="Riley R."/>
            <person name="LaButti K."/>
            <person name="Andreopoulos B."/>
            <person name="Lipzen A."/>
            <person name="Chen C."/>
            <person name="Yan M."/>
            <person name="Daum C."/>
            <person name="Ng V."/>
            <person name="Clum A."/>
            <person name="Steindorff A."/>
            <person name="Ohm R.A."/>
            <person name="Martin F."/>
            <person name="Silar P."/>
            <person name="Natvig D.O."/>
            <person name="Lalanne C."/>
            <person name="Gautier V."/>
            <person name="Ament-Velasquez S.L."/>
            <person name="Kruys A."/>
            <person name="Hutchinson M.I."/>
            <person name="Powell A.J."/>
            <person name="Barry K."/>
            <person name="Miller A.N."/>
            <person name="Grigoriev I.V."/>
            <person name="Debuchy R."/>
            <person name="Gladieux P."/>
            <person name="Hiltunen Thoren M."/>
            <person name="Johannesson H."/>
        </authorList>
    </citation>
    <scope>NUCLEOTIDE SEQUENCE</scope>
    <source>
        <strain evidence="2">PSN309</strain>
    </source>
</reference>
<accession>A0AAN6WWV4</accession>